<dbReference type="InterPro" id="IPR025277">
    <property type="entry name" value="Apiosidase-like_cat_dom"/>
</dbReference>
<protein>
    <recommendedName>
        <fullName evidence="1">Apiosidase-like catalytic domain-containing protein</fullName>
    </recommendedName>
</protein>
<gene>
    <name evidence="2" type="ORF">IWX46DRAFT_640671</name>
</gene>
<dbReference type="Gene3D" id="3.20.20.80">
    <property type="entry name" value="Glycosidases"/>
    <property type="match status" value="1"/>
</dbReference>
<dbReference type="PANTHER" id="PTHR37836:SF2">
    <property type="entry name" value="DUF4038 DOMAIN-CONTAINING PROTEIN"/>
    <property type="match status" value="1"/>
</dbReference>
<feature type="domain" description="Apiosidase-like catalytic" evidence="1">
    <location>
        <begin position="2"/>
        <end position="95"/>
    </location>
</feature>
<dbReference type="PANTHER" id="PTHR37836">
    <property type="entry name" value="LMO1036 PROTEIN"/>
    <property type="match status" value="1"/>
</dbReference>
<dbReference type="EMBL" id="JBBPDW010000015">
    <property type="protein sequence ID" value="KAK7546272.1"/>
    <property type="molecule type" value="Genomic_DNA"/>
</dbReference>
<name>A0ABR1MD77_9PEZI</name>
<evidence type="ECO:0000313" key="3">
    <source>
        <dbReference type="Proteomes" id="UP001365128"/>
    </source>
</evidence>
<sequence length="112" mass="12316">MGFNVIQAVIVSKYNATTAPNFYGDLVFDNGDPPTPNEGNFSFVDWVTTRAAYRGWYGTEGLVLFNESNAEVFGYFLGKRYPGIPKMMGGDNNGFWADNVPLGGKVFPGPHH</sequence>
<evidence type="ECO:0000313" key="2">
    <source>
        <dbReference type="EMBL" id="KAK7546272.1"/>
    </source>
</evidence>
<evidence type="ECO:0000259" key="1">
    <source>
        <dbReference type="Pfam" id="PF13204"/>
    </source>
</evidence>
<keyword evidence="3" id="KW-1185">Reference proteome</keyword>
<proteinExistence type="predicted"/>
<dbReference type="Proteomes" id="UP001365128">
    <property type="component" value="Unassembled WGS sequence"/>
</dbReference>
<reference evidence="2 3" key="1">
    <citation type="submission" date="2024-04" db="EMBL/GenBank/DDBJ databases">
        <title>Phyllosticta paracitricarpa is synonymous to the EU quarantine fungus P. citricarpa based on phylogenomic analyses.</title>
        <authorList>
            <consortium name="Lawrence Berkeley National Laboratory"/>
            <person name="Van Ingen-Buijs V.A."/>
            <person name="Van Westerhoven A.C."/>
            <person name="Haridas S."/>
            <person name="Skiadas P."/>
            <person name="Martin F."/>
            <person name="Groenewald J.Z."/>
            <person name="Crous P.W."/>
            <person name="Seidl M.F."/>
        </authorList>
    </citation>
    <scope>NUCLEOTIDE SEQUENCE [LARGE SCALE GENOMIC DNA]</scope>
    <source>
        <strain evidence="2 3">CBS 122670</strain>
    </source>
</reference>
<accession>A0ABR1MD77</accession>
<dbReference type="Pfam" id="PF13204">
    <property type="entry name" value="Apiosidase"/>
    <property type="match status" value="1"/>
</dbReference>
<organism evidence="2 3">
    <name type="scientific">Phyllosticta citricarpa</name>
    <dbReference type="NCBI Taxonomy" id="55181"/>
    <lineage>
        <taxon>Eukaryota</taxon>
        <taxon>Fungi</taxon>
        <taxon>Dikarya</taxon>
        <taxon>Ascomycota</taxon>
        <taxon>Pezizomycotina</taxon>
        <taxon>Dothideomycetes</taxon>
        <taxon>Dothideomycetes incertae sedis</taxon>
        <taxon>Botryosphaeriales</taxon>
        <taxon>Phyllostictaceae</taxon>
        <taxon>Phyllosticta</taxon>
    </lineage>
</organism>
<comment type="caution">
    <text evidence="2">The sequence shown here is derived from an EMBL/GenBank/DDBJ whole genome shotgun (WGS) entry which is preliminary data.</text>
</comment>